<dbReference type="Gene3D" id="3.30.110.20">
    <property type="entry name" value="Alba-like domain"/>
    <property type="match status" value="1"/>
</dbReference>
<evidence type="ECO:0000256" key="4">
    <source>
        <dbReference type="ARBA" id="ARBA00022490"/>
    </source>
</evidence>
<proteinExistence type="inferred from homology"/>
<keyword evidence="5" id="KW-0698">rRNA processing</keyword>
<sequence>MQSVEDRGKTHPRSKSAELKDLIDQEEFTLRKRLPRKLPKRKNDVYVSRKTDFKSQLERCKKILDLENEVFIHGLGAAITRASNLALTLELTGRGSLSTAVHTSTVELVDDLEPDKEDNEPDTFSRNNSAIHIKVYKVQSALLVTSGEDSSHR</sequence>
<dbReference type="GO" id="GO:0001682">
    <property type="term" value="P:tRNA 5'-leader removal"/>
    <property type="evidence" value="ECO:0007669"/>
    <property type="project" value="InterPro"/>
</dbReference>
<dbReference type="Proteomes" id="UP000242188">
    <property type="component" value="Unassembled WGS sequence"/>
</dbReference>
<dbReference type="OrthoDB" id="416729at2759"/>
<dbReference type="Pfam" id="PF12328">
    <property type="entry name" value="Rpp20"/>
    <property type="match status" value="1"/>
</dbReference>
<comment type="function">
    <text evidence="8">Component of ribonuclease P, a ribonucleoprotein complex that generates mature tRNA molecules by cleaving their 5'-ends. Also a component of the MRP ribonuclease complex, which cleaves pre-rRNA sequences.</text>
</comment>
<evidence type="ECO:0000256" key="7">
    <source>
        <dbReference type="ARBA" id="ARBA00023242"/>
    </source>
</evidence>
<dbReference type="AlphaFoldDB" id="A0A210QBC8"/>
<comment type="subcellular location">
    <subcellularLocation>
        <location evidence="1">Cytoplasmic granule</location>
    </subcellularLocation>
    <subcellularLocation>
        <location evidence="2">Nucleus</location>
        <location evidence="2">Nucleolus</location>
    </subcellularLocation>
</comment>
<dbReference type="FunFam" id="3.30.110.20:FF:000002">
    <property type="entry name" value="Ribonuclease P protein subunit p20"/>
    <property type="match status" value="1"/>
</dbReference>
<evidence type="ECO:0000256" key="6">
    <source>
        <dbReference type="ARBA" id="ARBA00022694"/>
    </source>
</evidence>
<protein>
    <recommendedName>
        <fullName evidence="10">Ribonuclease P protein subunit p20</fullName>
    </recommendedName>
</protein>
<keyword evidence="4" id="KW-0963">Cytoplasm</keyword>
<organism evidence="12 13">
    <name type="scientific">Mizuhopecten yessoensis</name>
    <name type="common">Japanese scallop</name>
    <name type="synonym">Patinopecten yessoensis</name>
    <dbReference type="NCBI Taxonomy" id="6573"/>
    <lineage>
        <taxon>Eukaryota</taxon>
        <taxon>Metazoa</taxon>
        <taxon>Spiralia</taxon>
        <taxon>Lophotrochozoa</taxon>
        <taxon>Mollusca</taxon>
        <taxon>Bivalvia</taxon>
        <taxon>Autobranchia</taxon>
        <taxon>Pteriomorphia</taxon>
        <taxon>Pectinida</taxon>
        <taxon>Pectinoidea</taxon>
        <taxon>Pectinidae</taxon>
        <taxon>Mizuhopecten</taxon>
    </lineage>
</organism>
<name>A0A210QBC8_MIZYE</name>
<evidence type="ECO:0000256" key="5">
    <source>
        <dbReference type="ARBA" id="ARBA00022552"/>
    </source>
</evidence>
<feature type="region of interest" description="Disordered" evidence="11">
    <location>
        <begin position="1"/>
        <end position="20"/>
    </location>
</feature>
<evidence type="ECO:0000313" key="12">
    <source>
        <dbReference type="EMBL" id="OWF46032.1"/>
    </source>
</evidence>
<evidence type="ECO:0000256" key="8">
    <source>
        <dbReference type="ARBA" id="ARBA00053284"/>
    </source>
</evidence>
<keyword evidence="7" id="KW-0539">Nucleus</keyword>
<gene>
    <name evidence="12" type="ORF">KP79_PYT10245</name>
</gene>
<dbReference type="GO" id="GO:0005655">
    <property type="term" value="C:nucleolar ribonuclease P complex"/>
    <property type="evidence" value="ECO:0007669"/>
    <property type="project" value="InterPro"/>
</dbReference>
<evidence type="ECO:0000256" key="1">
    <source>
        <dbReference type="ARBA" id="ARBA00004463"/>
    </source>
</evidence>
<dbReference type="PANTHER" id="PTHR15314:SF1">
    <property type="entry name" value="RIBONUCLEASE P PROTEIN SUBUNIT P20"/>
    <property type="match status" value="1"/>
</dbReference>
<evidence type="ECO:0000256" key="11">
    <source>
        <dbReference type="SAM" id="MobiDB-lite"/>
    </source>
</evidence>
<dbReference type="InterPro" id="IPR036882">
    <property type="entry name" value="Alba-like_dom_sf"/>
</dbReference>
<dbReference type="PANTHER" id="PTHR15314">
    <property type="entry name" value="RIBONUCLEASE P PROTEIN SUBUNIT P20"/>
    <property type="match status" value="1"/>
</dbReference>
<dbReference type="SUPFAM" id="SSF82704">
    <property type="entry name" value="AlbA-like"/>
    <property type="match status" value="1"/>
</dbReference>
<dbReference type="EMBL" id="NEDP02004304">
    <property type="protein sequence ID" value="OWF46032.1"/>
    <property type="molecule type" value="Genomic_DNA"/>
</dbReference>
<dbReference type="GO" id="GO:0000172">
    <property type="term" value="C:ribonuclease MRP complex"/>
    <property type="evidence" value="ECO:0007669"/>
    <property type="project" value="InterPro"/>
</dbReference>
<evidence type="ECO:0000256" key="2">
    <source>
        <dbReference type="ARBA" id="ARBA00004604"/>
    </source>
</evidence>
<dbReference type="GO" id="GO:0006364">
    <property type="term" value="P:rRNA processing"/>
    <property type="evidence" value="ECO:0007669"/>
    <property type="project" value="UniProtKB-KW"/>
</dbReference>
<evidence type="ECO:0000256" key="3">
    <source>
        <dbReference type="ARBA" id="ARBA00008018"/>
    </source>
</evidence>
<accession>A0A210QBC8</accession>
<dbReference type="STRING" id="6573.A0A210QBC8"/>
<keyword evidence="6" id="KW-0819">tRNA processing</keyword>
<evidence type="ECO:0000256" key="10">
    <source>
        <dbReference type="ARBA" id="ARBA00068472"/>
    </source>
</evidence>
<comment type="subunit">
    <text evidence="9">Component of nuclear RNase P and RNase MRP complexes. RNase P consists of a catalytic RNA moiety and 10 different protein chains; POP1, POP4, POP5, POP7, RPP14, RPP21, RPP25, RPP30, RPP38 and RPP40. Within the RNase P complex, POP1, POP7 and RPP25 form the 'finger' subcomplex, POP5, RPP14, RPP40 and homodimeric RPP30 form the 'palm' subcomplex, and RPP21, POP4 and RPP38 form the 'wrist' subcomplex. All subunits of the RNase P complex interact with the catalytic RNA. Several subunits of RNase P are also part of the RNase MRP complex. RNase MRP consists of a catalytic RNA moiety and about 8 protein subunits; POP1, POP7, RPP25, RPP30, RPP38, RPP40 and possibly also POP4 and POP5. Interacts with SMN1. POP7 forms a heterodimer with RPP25 that binds to the P3 stem loop of the catalytic RNA.</text>
</comment>
<comment type="caution">
    <text evidence="12">The sequence shown here is derived from an EMBL/GenBank/DDBJ whole genome shotgun (WGS) entry which is preliminary data.</text>
</comment>
<dbReference type="GO" id="GO:0003676">
    <property type="term" value="F:nucleic acid binding"/>
    <property type="evidence" value="ECO:0007669"/>
    <property type="project" value="InterPro"/>
</dbReference>
<evidence type="ECO:0000256" key="9">
    <source>
        <dbReference type="ARBA" id="ARBA00064615"/>
    </source>
</evidence>
<keyword evidence="13" id="KW-1185">Reference proteome</keyword>
<reference evidence="12 13" key="1">
    <citation type="journal article" date="2017" name="Nat. Ecol. Evol.">
        <title>Scallop genome provides insights into evolution of bilaterian karyotype and development.</title>
        <authorList>
            <person name="Wang S."/>
            <person name="Zhang J."/>
            <person name="Jiao W."/>
            <person name="Li J."/>
            <person name="Xun X."/>
            <person name="Sun Y."/>
            <person name="Guo X."/>
            <person name="Huan P."/>
            <person name="Dong B."/>
            <person name="Zhang L."/>
            <person name="Hu X."/>
            <person name="Sun X."/>
            <person name="Wang J."/>
            <person name="Zhao C."/>
            <person name="Wang Y."/>
            <person name="Wang D."/>
            <person name="Huang X."/>
            <person name="Wang R."/>
            <person name="Lv J."/>
            <person name="Li Y."/>
            <person name="Zhang Z."/>
            <person name="Liu B."/>
            <person name="Lu W."/>
            <person name="Hui Y."/>
            <person name="Liang J."/>
            <person name="Zhou Z."/>
            <person name="Hou R."/>
            <person name="Li X."/>
            <person name="Liu Y."/>
            <person name="Li H."/>
            <person name="Ning X."/>
            <person name="Lin Y."/>
            <person name="Zhao L."/>
            <person name="Xing Q."/>
            <person name="Dou J."/>
            <person name="Li Y."/>
            <person name="Mao J."/>
            <person name="Guo H."/>
            <person name="Dou H."/>
            <person name="Li T."/>
            <person name="Mu C."/>
            <person name="Jiang W."/>
            <person name="Fu Q."/>
            <person name="Fu X."/>
            <person name="Miao Y."/>
            <person name="Liu J."/>
            <person name="Yu Q."/>
            <person name="Li R."/>
            <person name="Liao H."/>
            <person name="Li X."/>
            <person name="Kong Y."/>
            <person name="Jiang Z."/>
            <person name="Chourrout D."/>
            <person name="Li R."/>
            <person name="Bao Z."/>
        </authorList>
    </citation>
    <scope>NUCLEOTIDE SEQUENCE [LARGE SCALE GENOMIC DNA]</scope>
    <source>
        <strain evidence="12 13">PY_sf001</strain>
    </source>
</reference>
<dbReference type="InterPro" id="IPR014612">
    <property type="entry name" value="Pop7/Rpp20"/>
</dbReference>
<evidence type="ECO:0000313" key="13">
    <source>
        <dbReference type="Proteomes" id="UP000242188"/>
    </source>
</evidence>
<comment type="similarity">
    <text evidence="3">Belongs to the histone-like Alba family.</text>
</comment>